<proteinExistence type="predicted"/>
<name>A0A1G2PLE9_9BACT</name>
<evidence type="ECO:0000313" key="1">
    <source>
        <dbReference type="EMBL" id="OHA48589.1"/>
    </source>
</evidence>
<reference evidence="1 2" key="1">
    <citation type="journal article" date="2016" name="Nat. Commun.">
        <title>Thousands of microbial genomes shed light on interconnected biogeochemical processes in an aquifer system.</title>
        <authorList>
            <person name="Anantharaman K."/>
            <person name="Brown C.T."/>
            <person name="Hug L.A."/>
            <person name="Sharon I."/>
            <person name="Castelle C.J."/>
            <person name="Probst A.J."/>
            <person name="Thomas B.C."/>
            <person name="Singh A."/>
            <person name="Wilkins M.J."/>
            <person name="Karaoz U."/>
            <person name="Brodie E.L."/>
            <person name="Williams K.H."/>
            <person name="Hubbard S.S."/>
            <person name="Banfield J.F."/>
        </authorList>
    </citation>
    <scope>NUCLEOTIDE SEQUENCE [LARGE SCALE GENOMIC DNA]</scope>
</reference>
<dbReference type="EMBL" id="MHSS01000005">
    <property type="protein sequence ID" value="OHA48589.1"/>
    <property type="molecule type" value="Genomic_DNA"/>
</dbReference>
<accession>A0A1G2PLE9</accession>
<dbReference type="Proteomes" id="UP000177629">
    <property type="component" value="Unassembled WGS sequence"/>
</dbReference>
<dbReference type="AlphaFoldDB" id="A0A1G2PLE9"/>
<dbReference type="STRING" id="1802362.A2806_00315"/>
<evidence type="ECO:0008006" key="3">
    <source>
        <dbReference type="Google" id="ProtNLM"/>
    </source>
</evidence>
<organism evidence="1 2">
    <name type="scientific">Candidatus Terrybacteria bacterium RIFCSPHIGHO2_01_FULL_48_17</name>
    <dbReference type="NCBI Taxonomy" id="1802362"/>
    <lineage>
        <taxon>Bacteria</taxon>
        <taxon>Candidatus Terryibacteriota</taxon>
    </lineage>
</organism>
<comment type="caution">
    <text evidence="1">The sequence shown here is derived from an EMBL/GenBank/DDBJ whole genome shotgun (WGS) entry which is preliminary data.</text>
</comment>
<evidence type="ECO:0000313" key="2">
    <source>
        <dbReference type="Proteomes" id="UP000177629"/>
    </source>
</evidence>
<gene>
    <name evidence="1" type="ORF">A2806_00315</name>
</gene>
<protein>
    <recommendedName>
        <fullName evidence="3">Histidine-specific methyltransferase SAM-dependent domain-containing protein</fullName>
    </recommendedName>
</protein>
<sequence length="309" mass="36095">MFFSGSPSAKSQLISEILSDLAFLRQKESSSDILYAVDENIRFFEAAQNIPKYLWWLITRAPRINGDRLLELADFPFPRWDRELQERLIEIERKDFPGLIRPLRKKIVQYIKEHAPSFIFDLGGGGMEVERQVMETLILQKYTAPLIFVNIEKSEAALNVSRDNLKTLSNFTDFLVVEHLDFQHLRQLKENMRKNFLVIFAHNDIFSLSKYFSNKSIDLLFHSKFRHHLRGSEKLQLDKIIGEIAQTVFEYDDVKSPFLFLPPSIAAWKHPVLLNGAIFSRLRDPKKSELKKNRAIEFFSVGSYLRTIV</sequence>